<comment type="similarity">
    <text evidence="2 8">Belongs to the Cob(I)alamin adenosyltransferase family.</text>
</comment>
<comment type="subcellular location">
    <subcellularLocation>
        <location evidence="8">Cytoplasm</location>
    </subcellularLocation>
</comment>
<feature type="region of interest" description="Disordered" evidence="9">
    <location>
        <begin position="1"/>
        <end position="28"/>
    </location>
</feature>
<comment type="catalytic activity">
    <reaction evidence="7 8">
        <text>2 cob(II)alamin + reduced [electron-transfer flavoprotein] + 2 ATP = 2 adenosylcob(III)alamin + 2 triphosphate + oxidized [electron-transfer flavoprotein] + 3 H(+)</text>
        <dbReference type="Rhea" id="RHEA:28671"/>
        <dbReference type="Rhea" id="RHEA-COMP:10685"/>
        <dbReference type="Rhea" id="RHEA-COMP:10686"/>
        <dbReference type="ChEBI" id="CHEBI:15378"/>
        <dbReference type="ChEBI" id="CHEBI:16304"/>
        <dbReference type="ChEBI" id="CHEBI:18036"/>
        <dbReference type="ChEBI" id="CHEBI:18408"/>
        <dbReference type="ChEBI" id="CHEBI:30616"/>
        <dbReference type="ChEBI" id="CHEBI:57692"/>
        <dbReference type="ChEBI" id="CHEBI:58307"/>
        <dbReference type="EC" id="2.5.1.17"/>
    </reaction>
</comment>
<organism evidence="11 12">
    <name type="scientific">Bradyrhizobium erythrophlei</name>
    <dbReference type="NCBI Taxonomy" id="1437360"/>
    <lineage>
        <taxon>Bacteria</taxon>
        <taxon>Pseudomonadati</taxon>
        <taxon>Pseudomonadota</taxon>
        <taxon>Alphaproteobacteria</taxon>
        <taxon>Hyphomicrobiales</taxon>
        <taxon>Nitrobacteraceae</taxon>
        <taxon>Bradyrhizobium</taxon>
    </lineage>
</organism>
<dbReference type="GO" id="GO:0006779">
    <property type="term" value="P:porphyrin-containing compound biosynthetic process"/>
    <property type="evidence" value="ECO:0007669"/>
    <property type="project" value="UniProtKB-UniRule"/>
</dbReference>
<evidence type="ECO:0000256" key="4">
    <source>
        <dbReference type="ARBA" id="ARBA00023244"/>
    </source>
</evidence>
<dbReference type="GO" id="GO:0009236">
    <property type="term" value="P:cobalamin biosynthetic process"/>
    <property type="evidence" value="ECO:0007669"/>
    <property type="project" value="UniProtKB-UniRule"/>
</dbReference>
<dbReference type="Pfam" id="PF12557">
    <property type="entry name" value="Co_AT_N"/>
    <property type="match status" value="1"/>
</dbReference>
<evidence type="ECO:0000256" key="8">
    <source>
        <dbReference type="PIRNR" id="PIRNR015617"/>
    </source>
</evidence>
<evidence type="ECO:0000259" key="10">
    <source>
        <dbReference type="Pfam" id="PF12557"/>
    </source>
</evidence>
<feature type="compositionally biased region" description="Basic residues" evidence="9">
    <location>
        <begin position="16"/>
        <end position="26"/>
    </location>
</feature>
<dbReference type="EMBL" id="LT670818">
    <property type="protein sequence ID" value="SHH51718.1"/>
    <property type="molecule type" value="Genomic_DNA"/>
</dbReference>
<dbReference type="Proteomes" id="UP000190675">
    <property type="component" value="Chromosome I"/>
</dbReference>
<protein>
    <recommendedName>
        <fullName evidence="3 8">Corrinoid adenosyltransferase</fullName>
        <ecNumber evidence="3 8">2.5.1.17</ecNumber>
    </recommendedName>
    <alternativeName>
        <fullName evidence="8">Cob(II)alamin adenosyltransferase</fullName>
    </alternativeName>
    <alternativeName>
        <fullName evidence="8">Cob(II)yrinic acid a,c-diamide adenosyltransferase</fullName>
    </alternativeName>
</protein>
<evidence type="ECO:0000313" key="12">
    <source>
        <dbReference type="Proteomes" id="UP000190675"/>
    </source>
</evidence>
<dbReference type="NCBIfam" id="NF004637">
    <property type="entry name" value="PRK05986.1"/>
    <property type="match status" value="1"/>
</dbReference>
<dbReference type="RefSeq" id="WP_079571073.1">
    <property type="nucleotide sequence ID" value="NZ_LT670818.1"/>
</dbReference>
<dbReference type="InterPro" id="IPR027417">
    <property type="entry name" value="P-loop_NTPase"/>
</dbReference>
<keyword evidence="8" id="KW-0963">Cytoplasm</keyword>
<evidence type="ECO:0000256" key="9">
    <source>
        <dbReference type="SAM" id="MobiDB-lite"/>
    </source>
</evidence>
<keyword evidence="8 11" id="KW-0808">Transferase</keyword>
<evidence type="ECO:0000256" key="3">
    <source>
        <dbReference type="ARBA" id="ARBA00012454"/>
    </source>
</evidence>
<name>A0A1M5TM08_9BRAD</name>
<dbReference type="GO" id="GO:0005737">
    <property type="term" value="C:cytoplasm"/>
    <property type="evidence" value="ECO:0007669"/>
    <property type="project" value="UniProtKB-SubCell"/>
</dbReference>
<evidence type="ECO:0000256" key="5">
    <source>
        <dbReference type="ARBA" id="ARBA00024929"/>
    </source>
</evidence>
<comment type="function">
    <text evidence="5 8">Required for both de novo synthesis of the corrin ring for the assimilation of exogenous corrinoids. Participates in the adenosylation of a variety of incomplete and complete corrinoids.</text>
</comment>
<dbReference type="SUPFAM" id="SSF52540">
    <property type="entry name" value="P-loop containing nucleoside triphosphate hydrolases"/>
    <property type="match status" value="1"/>
</dbReference>
<dbReference type="OrthoDB" id="9810309at2"/>
<evidence type="ECO:0000256" key="6">
    <source>
        <dbReference type="ARBA" id="ARBA00048555"/>
    </source>
</evidence>
<keyword evidence="4 8" id="KW-0627">Porphyrin biosynthesis</keyword>
<sequence>MTGISTENDDAENARHKEKARKHKAARDKIMATKTGEKGLLIVHTGTGKGKTSAALGMVFRHIGHGYPVGVVQFTKSPAWDTGEARVLAKFPELVTLHIMGEGFTWETQDRARDIAAATAGWERAKELIRDDRHRMVLLDELNIVLRYEYLPIEDVLNFLRDEKPTDKHVVITGRNAHASLIEMADLVTEMTLIKHPFRQGVKAQKGVEF</sequence>
<dbReference type="EC" id="2.5.1.17" evidence="3 8"/>
<gene>
    <name evidence="11" type="ORF">SAMN05444169_7859</name>
</gene>
<feature type="domain" description="Cob(I)alamin adenosyltransferase N-terminal" evidence="10">
    <location>
        <begin position="8"/>
        <end position="31"/>
    </location>
</feature>
<dbReference type="GO" id="GO:0005524">
    <property type="term" value="F:ATP binding"/>
    <property type="evidence" value="ECO:0007669"/>
    <property type="project" value="UniProtKB-UniRule"/>
</dbReference>
<keyword evidence="8" id="KW-0169">Cobalamin biosynthesis</keyword>
<evidence type="ECO:0000313" key="11">
    <source>
        <dbReference type="EMBL" id="SHH51718.1"/>
    </source>
</evidence>
<dbReference type="PANTHER" id="PTHR46638:SF1">
    <property type="entry name" value="CORRINOID ADENOSYLTRANSFERASE"/>
    <property type="match status" value="1"/>
</dbReference>
<dbReference type="GO" id="GO:0008817">
    <property type="term" value="F:corrinoid adenosyltransferase activity"/>
    <property type="evidence" value="ECO:0007669"/>
    <property type="project" value="UniProtKB-UniRule"/>
</dbReference>
<proteinExistence type="inferred from homology"/>
<dbReference type="InterPro" id="IPR025826">
    <property type="entry name" value="Co_AT_N_dom"/>
</dbReference>
<dbReference type="NCBIfam" id="TIGR00708">
    <property type="entry name" value="cobA"/>
    <property type="match status" value="1"/>
</dbReference>
<evidence type="ECO:0000256" key="2">
    <source>
        <dbReference type="ARBA" id="ARBA00007487"/>
    </source>
</evidence>
<accession>A0A1M5TM08</accession>
<dbReference type="AlphaFoldDB" id="A0A1M5TM08"/>
<dbReference type="CDD" id="cd00561">
    <property type="entry name" value="CobA_ACA"/>
    <property type="match status" value="1"/>
</dbReference>
<dbReference type="Gene3D" id="3.40.50.300">
    <property type="entry name" value="P-loop containing nucleotide triphosphate hydrolases"/>
    <property type="match status" value="1"/>
</dbReference>
<comment type="catalytic activity">
    <reaction evidence="6 8">
        <text>2 cob(II)yrinate a,c diamide + reduced [electron-transfer flavoprotein] + 2 ATP = 2 adenosylcob(III)yrinate a,c-diamide + 2 triphosphate + oxidized [electron-transfer flavoprotein] + 3 H(+)</text>
        <dbReference type="Rhea" id="RHEA:11528"/>
        <dbReference type="Rhea" id="RHEA-COMP:10685"/>
        <dbReference type="Rhea" id="RHEA-COMP:10686"/>
        <dbReference type="ChEBI" id="CHEBI:15378"/>
        <dbReference type="ChEBI" id="CHEBI:18036"/>
        <dbReference type="ChEBI" id="CHEBI:30616"/>
        <dbReference type="ChEBI" id="CHEBI:57692"/>
        <dbReference type="ChEBI" id="CHEBI:58307"/>
        <dbReference type="ChEBI" id="CHEBI:58503"/>
        <dbReference type="ChEBI" id="CHEBI:58537"/>
        <dbReference type="EC" id="2.5.1.17"/>
    </reaction>
</comment>
<keyword evidence="8" id="KW-0547">Nucleotide-binding</keyword>
<evidence type="ECO:0000256" key="1">
    <source>
        <dbReference type="ARBA" id="ARBA00005121"/>
    </source>
</evidence>
<dbReference type="PIRSF" id="PIRSF015617">
    <property type="entry name" value="Adensltrnsf_CobA"/>
    <property type="match status" value="1"/>
</dbReference>
<dbReference type="PANTHER" id="PTHR46638">
    <property type="entry name" value="CORRINOID ADENOSYLTRANSFERASE"/>
    <property type="match status" value="1"/>
</dbReference>
<dbReference type="Pfam" id="PF02572">
    <property type="entry name" value="CobA_CobO_BtuR"/>
    <property type="match status" value="1"/>
</dbReference>
<dbReference type="InterPro" id="IPR003724">
    <property type="entry name" value="CblAdoTrfase_CobA"/>
</dbReference>
<dbReference type="UniPathway" id="UPA00148">
    <property type="reaction ID" value="UER00233"/>
</dbReference>
<evidence type="ECO:0000256" key="7">
    <source>
        <dbReference type="ARBA" id="ARBA00048692"/>
    </source>
</evidence>
<comment type="pathway">
    <text evidence="1 8">Cofactor biosynthesis; adenosylcobalamin biosynthesis; adenosylcobalamin from cob(II)yrinate a,c-diamide: step 2/7.</text>
</comment>
<keyword evidence="8" id="KW-0067">ATP-binding</keyword>
<reference evidence="11 12" key="1">
    <citation type="submission" date="2016-11" db="EMBL/GenBank/DDBJ databases">
        <authorList>
            <person name="Jaros S."/>
            <person name="Januszkiewicz K."/>
            <person name="Wedrychowicz H."/>
        </authorList>
    </citation>
    <scope>NUCLEOTIDE SEQUENCE [LARGE SCALE GENOMIC DNA]</scope>
    <source>
        <strain evidence="11 12">GAS242</strain>
    </source>
</reference>